<dbReference type="AlphaFoldDB" id="A0A6G1KW30"/>
<sequence length="233" mass="25831">MSKFHEDLTAPKPDRYYGTDPSQINPWVRQELGQYITPPTHTTRPAVPNNFFVGKGNSARADVARWQAMYDAAVGARAMHHLQNYGQANVEYDSKAYTIATSYHPGTTTLQMYATHPGPPTSEGGNVQYYITQIRAFTLNNSADDLRSGARAYRNGREWAQQQRETFVNNANGVALQLSRRGPQASGGRARCAADRPILEQVPENESLETSAGKPALEENVVAKRSPYYTPPN</sequence>
<proteinExistence type="predicted"/>
<gene>
    <name evidence="2" type="ORF">EJ03DRAFT_331816</name>
</gene>
<keyword evidence="3" id="KW-1185">Reference proteome</keyword>
<accession>A0A6G1KW30</accession>
<feature type="compositionally biased region" description="Basic and acidic residues" evidence="1">
    <location>
        <begin position="1"/>
        <end position="17"/>
    </location>
</feature>
<name>A0A6G1KW30_9PEZI</name>
<protein>
    <submittedName>
        <fullName evidence="2">Uncharacterized protein</fullName>
    </submittedName>
</protein>
<evidence type="ECO:0000313" key="2">
    <source>
        <dbReference type="EMBL" id="KAF2764469.1"/>
    </source>
</evidence>
<feature type="region of interest" description="Disordered" evidence="1">
    <location>
        <begin position="1"/>
        <end position="21"/>
    </location>
</feature>
<evidence type="ECO:0000256" key="1">
    <source>
        <dbReference type="SAM" id="MobiDB-lite"/>
    </source>
</evidence>
<dbReference type="Proteomes" id="UP000799436">
    <property type="component" value="Unassembled WGS sequence"/>
</dbReference>
<evidence type="ECO:0000313" key="3">
    <source>
        <dbReference type="Proteomes" id="UP000799436"/>
    </source>
</evidence>
<organism evidence="2 3">
    <name type="scientific">Teratosphaeria nubilosa</name>
    <dbReference type="NCBI Taxonomy" id="161662"/>
    <lineage>
        <taxon>Eukaryota</taxon>
        <taxon>Fungi</taxon>
        <taxon>Dikarya</taxon>
        <taxon>Ascomycota</taxon>
        <taxon>Pezizomycotina</taxon>
        <taxon>Dothideomycetes</taxon>
        <taxon>Dothideomycetidae</taxon>
        <taxon>Mycosphaerellales</taxon>
        <taxon>Teratosphaeriaceae</taxon>
        <taxon>Teratosphaeria</taxon>
    </lineage>
</organism>
<dbReference type="OrthoDB" id="5336565at2759"/>
<reference evidence="2" key="1">
    <citation type="journal article" date="2020" name="Stud. Mycol.">
        <title>101 Dothideomycetes genomes: a test case for predicting lifestyles and emergence of pathogens.</title>
        <authorList>
            <person name="Haridas S."/>
            <person name="Albert R."/>
            <person name="Binder M."/>
            <person name="Bloem J."/>
            <person name="Labutti K."/>
            <person name="Salamov A."/>
            <person name="Andreopoulos B."/>
            <person name="Baker S."/>
            <person name="Barry K."/>
            <person name="Bills G."/>
            <person name="Bluhm B."/>
            <person name="Cannon C."/>
            <person name="Castanera R."/>
            <person name="Culley D."/>
            <person name="Daum C."/>
            <person name="Ezra D."/>
            <person name="Gonzalez J."/>
            <person name="Henrissat B."/>
            <person name="Kuo A."/>
            <person name="Liang C."/>
            <person name="Lipzen A."/>
            <person name="Lutzoni F."/>
            <person name="Magnuson J."/>
            <person name="Mondo S."/>
            <person name="Nolan M."/>
            <person name="Ohm R."/>
            <person name="Pangilinan J."/>
            <person name="Park H.-J."/>
            <person name="Ramirez L."/>
            <person name="Alfaro M."/>
            <person name="Sun H."/>
            <person name="Tritt A."/>
            <person name="Yoshinaga Y."/>
            <person name="Zwiers L.-H."/>
            <person name="Turgeon B."/>
            <person name="Goodwin S."/>
            <person name="Spatafora J."/>
            <person name="Crous P."/>
            <person name="Grigoriev I."/>
        </authorList>
    </citation>
    <scope>NUCLEOTIDE SEQUENCE</scope>
    <source>
        <strain evidence="2">CBS 116005</strain>
    </source>
</reference>
<dbReference type="EMBL" id="ML995921">
    <property type="protein sequence ID" value="KAF2764469.1"/>
    <property type="molecule type" value="Genomic_DNA"/>
</dbReference>
<feature type="region of interest" description="Disordered" evidence="1">
    <location>
        <begin position="196"/>
        <end position="233"/>
    </location>
</feature>